<evidence type="ECO:0000313" key="2">
    <source>
        <dbReference type="Proteomes" id="UP000807504"/>
    </source>
</evidence>
<name>A0A8T0FYQ5_ARGBR</name>
<evidence type="ECO:0000313" key="1">
    <source>
        <dbReference type="EMBL" id="KAF8795328.1"/>
    </source>
</evidence>
<reference evidence="1" key="2">
    <citation type="submission" date="2020-06" db="EMBL/GenBank/DDBJ databases">
        <authorList>
            <person name="Sheffer M."/>
        </authorList>
    </citation>
    <scope>NUCLEOTIDE SEQUENCE</scope>
</reference>
<reference evidence="1" key="1">
    <citation type="journal article" date="2020" name="bioRxiv">
        <title>Chromosome-level reference genome of the European wasp spider Argiope bruennichi: a resource for studies on range expansion and evolutionary adaptation.</title>
        <authorList>
            <person name="Sheffer M.M."/>
            <person name="Hoppe A."/>
            <person name="Krehenwinkel H."/>
            <person name="Uhl G."/>
            <person name="Kuss A.W."/>
            <person name="Jensen L."/>
            <person name="Jensen C."/>
            <person name="Gillespie R.G."/>
            <person name="Hoff K.J."/>
            <person name="Prost S."/>
        </authorList>
    </citation>
    <scope>NUCLEOTIDE SEQUENCE</scope>
</reference>
<protein>
    <submittedName>
        <fullName evidence="1">Uncharacterized protein</fullName>
    </submittedName>
</protein>
<gene>
    <name evidence="1" type="ORF">HNY73_003191</name>
</gene>
<comment type="caution">
    <text evidence="1">The sequence shown here is derived from an EMBL/GenBank/DDBJ whole genome shotgun (WGS) entry which is preliminary data.</text>
</comment>
<proteinExistence type="predicted"/>
<accession>A0A8T0FYQ5</accession>
<dbReference type="EMBL" id="JABXBU010000002">
    <property type="protein sequence ID" value="KAF8795328.1"/>
    <property type="molecule type" value="Genomic_DNA"/>
</dbReference>
<dbReference type="Proteomes" id="UP000807504">
    <property type="component" value="Unassembled WGS sequence"/>
</dbReference>
<organism evidence="1 2">
    <name type="scientific">Argiope bruennichi</name>
    <name type="common">Wasp spider</name>
    <name type="synonym">Aranea bruennichi</name>
    <dbReference type="NCBI Taxonomy" id="94029"/>
    <lineage>
        <taxon>Eukaryota</taxon>
        <taxon>Metazoa</taxon>
        <taxon>Ecdysozoa</taxon>
        <taxon>Arthropoda</taxon>
        <taxon>Chelicerata</taxon>
        <taxon>Arachnida</taxon>
        <taxon>Araneae</taxon>
        <taxon>Araneomorphae</taxon>
        <taxon>Entelegynae</taxon>
        <taxon>Araneoidea</taxon>
        <taxon>Araneidae</taxon>
        <taxon>Argiope</taxon>
    </lineage>
</organism>
<keyword evidence="2" id="KW-1185">Reference proteome</keyword>
<dbReference type="AlphaFoldDB" id="A0A8T0FYQ5"/>
<sequence length="105" mass="12138">MKRHPNVSPKELLSISQPRRINRYGRTLRAPHRLDLEHFFFEIEFHCGETQGGEYVTKSTSTSSETTQLLEFLKTNSELFSTNFAMSGVTAPSHMFILKILYMIL</sequence>